<evidence type="ECO:0000256" key="3">
    <source>
        <dbReference type="ARBA" id="ARBA00022448"/>
    </source>
</evidence>
<keyword evidence="3" id="KW-0813">Transport</keyword>
<keyword evidence="7" id="KW-0472">Membrane</keyword>
<evidence type="ECO:0000256" key="4">
    <source>
        <dbReference type="ARBA" id="ARBA00022475"/>
    </source>
</evidence>
<sequence>MSRMYSHVNWRLAISIAVGLLGAASALAFVWLLVVLRDLVVLGFLSLLVAATLSRPVAWLERHRVPSGVAVLLVFILVGCVAVALAFLIVPPLVVQALGLRNELTVLVQHLERLRALYEEIRTTYPELVPLEPQLEATIAQALSGLARWLMLLPQRVFATLLDLVAVIALSSMIVVHRRRLLATLLAISPPAQRETVAAVAVELWRRLGSYIGAKLTVMGIVGGATALALWPLGVPSPLLLGLVVALGELIPRIGPWLARLPLFTIAALVGWVPLVITVIMSVVIQNLKGVVIAPLVEGERLDVHPLVALLAVLAGAELFGVAGAALALPAAAALDVIADQVVVPRLRRWSESAGAQASCERSQETTN</sequence>
<dbReference type="Pfam" id="PF01594">
    <property type="entry name" value="AI-2E_transport"/>
    <property type="match status" value="1"/>
</dbReference>
<reference evidence="8" key="1">
    <citation type="journal article" date="2020" name="mSystems">
        <title>Genome- and Community-Level Interaction Insights into Carbon Utilization and Element Cycling Functions of Hydrothermarchaeota in Hydrothermal Sediment.</title>
        <authorList>
            <person name="Zhou Z."/>
            <person name="Liu Y."/>
            <person name="Xu W."/>
            <person name="Pan J."/>
            <person name="Luo Z.H."/>
            <person name="Li M."/>
        </authorList>
    </citation>
    <scope>NUCLEOTIDE SEQUENCE [LARGE SCALE GENOMIC DNA]</scope>
    <source>
        <strain evidence="8">SpSt-222</strain>
    </source>
</reference>
<comment type="caution">
    <text evidence="8">The sequence shown here is derived from an EMBL/GenBank/DDBJ whole genome shotgun (WGS) entry which is preliminary data.</text>
</comment>
<proteinExistence type="inferred from homology"/>
<dbReference type="PANTHER" id="PTHR21716">
    <property type="entry name" value="TRANSMEMBRANE PROTEIN"/>
    <property type="match status" value="1"/>
</dbReference>
<comment type="subcellular location">
    <subcellularLocation>
        <location evidence="1">Cell membrane</location>
        <topology evidence="1">Multi-pass membrane protein</topology>
    </subcellularLocation>
</comment>
<organism evidence="8">
    <name type="scientific">Thermomicrobium roseum</name>
    <dbReference type="NCBI Taxonomy" id="500"/>
    <lineage>
        <taxon>Bacteria</taxon>
        <taxon>Pseudomonadati</taxon>
        <taxon>Thermomicrobiota</taxon>
        <taxon>Thermomicrobia</taxon>
        <taxon>Thermomicrobiales</taxon>
        <taxon>Thermomicrobiaceae</taxon>
        <taxon>Thermomicrobium</taxon>
    </lineage>
</organism>
<dbReference type="PANTHER" id="PTHR21716:SF53">
    <property type="entry name" value="PERMEASE PERM-RELATED"/>
    <property type="match status" value="1"/>
</dbReference>
<keyword evidence="4" id="KW-1003">Cell membrane</keyword>
<evidence type="ECO:0000313" key="8">
    <source>
        <dbReference type="EMBL" id="HEF65232.1"/>
    </source>
</evidence>
<dbReference type="AlphaFoldDB" id="A0A7C1FQ31"/>
<evidence type="ECO:0000256" key="7">
    <source>
        <dbReference type="ARBA" id="ARBA00023136"/>
    </source>
</evidence>
<accession>A0A7C1FQ31</accession>
<protein>
    <submittedName>
        <fullName evidence="8">AI-2E family transporter</fullName>
    </submittedName>
</protein>
<keyword evidence="6" id="KW-1133">Transmembrane helix</keyword>
<name>A0A7C1FQ31_THERO</name>
<evidence type="ECO:0000256" key="1">
    <source>
        <dbReference type="ARBA" id="ARBA00004651"/>
    </source>
</evidence>
<gene>
    <name evidence="8" type="ORF">ENP47_06520</name>
</gene>
<keyword evidence="5" id="KW-0812">Transmembrane</keyword>
<evidence type="ECO:0000256" key="5">
    <source>
        <dbReference type="ARBA" id="ARBA00022692"/>
    </source>
</evidence>
<comment type="similarity">
    <text evidence="2">Belongs to the autoinducer-2 exporter (AI-2E) (TC 2.A.86) family.</text>
</comment>
<evidence type="ECO:0000256" key="6">
    <source>
        <dbReference type="ARBA" id="ARBA00022989"/>
    </source>
</evidence>
<dbReference type="GO" id="GO:0005886">
    <property type="term" value="C:plasma membrane"/>
    <property type="evidence" value="ECO:0007669"/>
    <property type="project" value="UniProtKB-SubCell"/>
</dbReference>
<dbReference type="InterPro" id="IPR002549">
    <property type="entry name" value="AI-2E-like"/>
</dbReference>
<dbReference type="EMBL" id="DSJL01000011">
    <property type="protein sequence ID" value="HEF65232.1"/>
    <property type="molecule type" value="Genomic_DNA"/>
</dbReference>
<evidence type="ECO:0000256" key="2">
    <source>
        <dbReference type="ARBA" id="ARBA00009773"/>
    </source>
</evidence>